<evidence type="ECO:0000313" key="4">
    <source>
        <dbReference type="EMBL" id="MFB9467137.1"/>
    </source>
</evidence>
<reference evidence="4 5" key="1">
    <citation type="submission" date="2024-09" db="EMBL/GenBank/DDBJ databases">
        <authorList>
            <person name="Sun Q."/>
            <person name="Mori K."/>
        </authorList>
    </citation>
    <scope>NUCLEOTIDE SEQUENCE [LARGE SCALE GENOMIC DNA]</scope>
    <source>
        <strain evidence="4 5">JCM 6917</strain>
    </source>
</reference>
<keyword evidence="5" id="KW-1185">Reference proteome</keyword>
<keyword evidence="2" id="KW-0326">Glycosidase</keyword>
<comment type="caution">
    <text evidence="4">The sequence shown here is derived from an EMBL/GenBank/DDBJ whole genome shotgun (WGS) entry which is preliminary data.</text>
</comment>
<gene>
    <name evidence="4" type="ORF">ACFF45_31730</name>
</gene>
<evidence type="ECO:0000256" key="2">
    <source>
        <dbReference type="ARBA" id="ARBA00023295"/>
    </source>
</evidence>
<dbReference type="Gene3D" id="2.60.40.10">
    <property type="entry name" value="Immunoglobulins"/>
    <property type="match status" value="1"/>
</dbReference>
<accession>A0ABV5NA12</accession>
<dbReference type="SUPFAM" id="SSF49303">
    <property type="entry name" value="beta-Galactosidase/glucuronidase domain"/>
    <property type="match status" value="1"/>
</dbReference>
<feature type="compositionally biased region" description="Low complexity" evidence="3">
    <location>
        <begin position="180"/>
        <end position="198"/>
    </location>
</feature>
<feature type="region of interest" description="Disordered" evidence="3">
    <location>
        <begin position="95"/>
        <end position="210"/>
    </location>
</feature>
<dbReference type="Gene3D" id="2.60.120.260">
    <property type="entry name" value="Galactose-binding domain-like"/>
    <property type="match status" value="1"/>
</dbReference>
<proteinExistence type="predicted"/>
<protein>
    <submittedName>
        <fullName evidence="4">Uncharacterized protein</fullName>
    </submittedName>
</protein>
<organism evidence="4 5">
    <name type="scientific">Streptomyces cinereospinus</name>
    <dbReference type="NCBI Taxonomy" id="285561"/>
    <lineage>
        <taxon>Bacteria</taxon>
        <taxon>Bacillati</taxon>
        <taxon>Actinomycetota</taxon>
        <taxon>Actinomycetes</taxon>
        <taxon>Kitasatosporales</taxon>
        <taxon>Streptomycetaceae</taxon>
        <taxon>Streptomyces</taxon>
    </lineage>
</organism>
<dbReference type="Proteomes" id="UP001589709">
    <property type="component" value="Unassembled WGS sequence"/>
</dbReference>
<keyword evidence="1" id="KW-0378">Hydrolase</keyword>
<evidence type="ECO:0000313" key="5">
    <source>
        <dbReference type="Proteomes" id="UP001589709"/>
    </source>
</evidence>
<sequence>MVFAAAHFPAPRLRVPKPWWPNGYGAPALPALVVTASVGGAVSDERTVRVALRPFGHASENPVVFEPGANRVARTVGLDRQHARWVRVLAGRRATPTTASPCGGCPSPTAGPETDLAPRAAASASSTDNAAGSAAAAVDGDPNTRWSSGSRDEQCIRTDPGEARDGRHRGDLEVTARGYGTAPAPQRGRGRRTAAPPAGHRPPGHVRGGR</sequence>
<dbReference type="RefSeq" id="WP_381350285.1">
    <property type="nucleotide sequence ID" value="NZ_JBHMCY010000092.1"/>
</dbReference>
<feature type="compositionally biased region" description="Low complexity" evidence="3">
    <location>
        <begin position="120"/>
        <end position="137"/>
    </location>
</feature>
<dbReference type="EMBL" id="JBHMCY010000092">
    <property type="protein sequence ID" value="MFB9467137.1"/>
    <property type="molecule type" value="Genomic_DNA"/>
</dbReference>
<dbReference type="SUPFAM" id="SSF49785">
    <property type="entry name" value="Galactose-binding domain-like"/>
    <property type="match status" value="1"/>
</dbReference>
<name>A0ABV5NA12_9ACTN</name>
<evidence type="ECO:0000256" key="1">
    <source>
        <dbReference type="ARBA" id="ARBA00022801"/>
    </source>
</evidence>
<dbReference type="InterPro" id="IPR008979">
    <property type="entry name" value="Galactose-bd-like_sf"/>
</dbReference>
<dbReference type="InterPro" id="IPR013783">
    <property type="entry name" value="Ig-like_fold"/>
</dbReference>
<feature type="compositionally biased region" description="Basic and acidic residues" evidence="3">
    <location>
        <begin position="150"/>
        <end position="174"/>
    </location>
</feature>
<dbReference type="InterPro" id="IPR036156">
    <property type="entry name" value="Beta-gal/glucu_dom_sf"/>
</dbReference>
<evidence type="ECO:0000256" key="3">
    <source>
        <dbReference type="SAM" id="MobiDB-lite"/>
    </source>
</evidence>